<feature type="binding site" evidence="5">
    <location>
        <begin position="147"/>
        <end position="153"/>
    </location>
    <ligand>
        <name>ATP</name>
        <dbReference type="ChEBI" id="CHEBI:30616"/>
    </ligand>
</feature>
<dbReference type="HAMAP" id="MF_01928">
    <property type="entry name" value="PurK"/>
    <property type="match status" value="1"/>
</dbReference>
<organism evidence="8 9">
    <name type="scientific">Cobetia crustatorum</name>
    <dbReference type="NCBI Taxonomy" id="553385"/>
    <lineage>
        <taxon>Bacteria</taxon>
        <taxon>Pseudomonadati</taxon>
        <taxon>Pseudomonadota</taxon>
        <taxon>Gammaproteobacteria</taxon>
        <taxon>Oceanospirillales</taxon>
        <taxon>Halomonadaceae</taxon>
        <taxon>Cobetia</taxon>
    </lineage>
</organism>
<feature type="domain" description="ATP-grasp" evidence="7">
    <location>
        <begin position="106"/>
        <end position="294"/>
    </location>
</feature>
<dbReference type="Pfam" id="PF02222">
    <property type="entry name" value="ATP-grasp"/>
    <property type="match status" value="1"/>
</dbReference>
<keyword evidence="4 5" id="KW-0067">ATP-binding</keyword>
<dbReference type="AlphaFoldDB" id="A0A558HUR4"/>
<proteinExistence type="inferred from homology"/>
<dbReference type="OrthoDB" id="9804625at2"/>
<name>A0A558HUR4_9GAMM</name>
<evidence type="ECO:0000256" key="1">
    <source>
        <dbReference type="ARBA" id="ARBA00022598"/>
    </source>
</evidence>
<dbReference type="InterPro" id="IPR011761">
    <property type="entry name" value="ATP-grasp"/>
</dbReference>
<dbReference type="PROSITE" id="PS50975">
    <property type="entry name" value="ATP_GRASP"/>
    <property type="match status" value="1"/>
</dbReference>
<dbReference type="InterPro" id="IPR016185">
    <property type="entry name" value="PreATP-grasp_dom_sf"/>
</dbReference>
<dbReference type="SUPFAM" id="SSF56059">
    <property type="entry name" value="Glutathione synthetase ATP-binding domain-like"/>
    <property type="match status" value="1"/>
</dbReference>
<comment type="function">
    <text evidence="5">Catalyzes the ATP-dependent conversion of 5-aminoimidazole ribonucleotide (AIR) and HCO(3)(-) to N5-carboxyaminoimidazole ribonucleotide (N5-CAIR).</text>
</comment>
<dbReference type="NCBIfam" id="TIGR01161">
    <property type="entry name" value="purK"/>
    <property type="match status" value="1"/>
</dbReference>
<dbReference type="STRING" id="553385.GCA_000591415_03053"/>
<evidence type="ECO:0000259" key="7">
    <source>
        <dbReference type="PROSITE" id="PS50975"/>
    </source>
</evidence>
<comment type="function">
    <text evidence="6">Catalyzes the ATP-dependent conversion of 5-aminoimidazole ribonucleotide (AIR) and HCO(3)- to N5-carboxyaminoimidazole ribonucleotide (N5-CAIR).</text>
</comment>
<evidence type="ECO:0000313" key="9">
    <source>
        <dbReference type="Proteomes" id="UP000319941"/>
    </source>
</evidence>
<dbReference type="GO" id="GO:0006189">
    <property type="term" value="P:'de novo' IMP biosynthetic process"/>
    <property type="evidence" value="ECO:0007669"/>
    <property type="project" value="UniProtKB-UniRule"/>
</dbReference>
<dbReference type="InterPro" id="IPR005875">
    <property type="entry name" value="PurK"/>
</dbReference>
<comment type="catalytic activity">
    <reaction evidence="5 6">
        <text>5-amino-1-(5-phospho-beta-D-ribosyl)imidazole + hydrogencarbonate + ATP = 5-carboxyamino-1-(5-phospho-D-ribosyl)imidazole + ADP + phosphate + 2 H(+)</text>
        <dbReference type="Rhea" id="RHEA:19317"/>
        <dbReference type="ChEBI" id="CHEBI:15378"/>
        <dbReference type="ChEBI" id="CHEBI:17544"/>
        <dbReference type="ChEBI" id="CHEBI:30616"/>
        <dbReference type="ChEBI" id="CHEBI:43474"/>
        <dbReference type="ChEBI" id="CHEBI:58730"/>
        <dbReference type="ChEBI" id="CHEBI:137981"/>
        <dbReference type="ChEBI" id="CHEBI:456216"/>
        <dbReference type="EC" id="6.3.4.18"/>
    </reaction>
</comment>
<dbReference type="EC" id="6.3.4.18" evidence="5 6"/>
<accession>A0A558HUR4</accession>
<dbReference type="EMBL" id="VNFH01000002">
    <property type="protein sequence ID" value="TVU72864.1"/>
    <property type="molecule type" value="Genomic_DNA"/>
</dbReference>
<dbReference type="PANTHER" id="PTHR11609:SF5">
    <property type="entry name" value="PHOSPHORIBOSYLAMINOIMIDAZOLE CARBOXYLASE"/>
    <property type="match status" value="1"/>
</dbReference>
<reference evidence="8 9" key="1">
    <citation type="submission" date="2019-07" db="EMBL/GenBank/DDBJ databases">
        <title>Diversity of Bacteria from Kongsfjorden, Arctic.</title>
        <authorList>
            <person name="Yu Y."/>
        </authorList>
    </citation>
    <scope>NUCLEOTIDE SEQUENCE [LARGE SCALE GENOMIC DNA]</scope>
    <source>
        <strain evidence="8 9">SM1923</strain>
    </source>
</reference>
<dbReference type="GO" id="GO:0046872">
    <property type="term" value="F:metal ion binding"/>
    <property type="evidence" value="ECO:0007669"/>
    <property type="project" value="InterPro"/>
</dbReference>
<dbReference type="Gene3D" id="3.40.50.20">
    <property type="match status" value="1"/>
</dbReference>
<dbReference type="GO" id="GO:0004638">
    <property type="term" value="F:phosphoribosylaminoimidazole carboxylase activity"/>
    <property type="evidence" value="ECO:0007669"/>
    <property type="project" value="InterPro"/>
</dbReference>
<comment type="similarity">
    <text evidence="5 6">Belongs to the PurK/PurT family.</text>
</comment>
<protein>
    <recommendedName>
        <fullName evidence="5 6">N5-carboxyaminoimidazole ribonucleotide synthase</fullName>
        <shortName evidence="5 6">N5-CAIR synthase</shortName>
        <ecNumber evidence="5 6">6.3.4.18</ecNumber>
    </recommendedName>
    <alternativeName>
        <fullName evidence="5 6">5-(carboxyamino)imidazole ribonucleotide synthetase</fullName>
    </alternativeName>
</protein>
<dbReference type="Proteomes" id="UP000319941">
    <property type="component" value="Unassembled WGS sequence"/>
</dbReference>
<dbReference type="GO" id="GO:0005829">
    <property type="term" value="C:cytosol"/>
    <property type="evidence" value="ECO:0007669"/>
    <property type="project" value="TreeGrafter"/>
</dbReference>
<keyword evidence="3 5" id="KW-0658">Purine biosynthesis</keyword>
<dbReference type="UniPathway" id="UPA00074">
    <property type="reaction ID" value="UER00942"/>
</dbReference>
<feature type="binding site" evidence="5">
    <location>
        <begin position="177"/>
        <end position="180"/>
    </location>
    <ligand>
        <name>ATP</name>
        <dbReference type="ChEBI" id="CHEBI:30616"/>
    </ligand>
</feature>
<feature type="binding site" evidence="5">
    <location>
        <position position="185"/>
    </location>
    <ligand>
        <name>ATP</name>
        <dbReference type="ChEBI" id="CHEBI:30616"/>
    </ligand>
</feature>
<dbReference type="InterPro" id="IPR054350">
    <property type="entry name" value="PurT/PurK_preATP-grasp"/>
</dbReference>
<keyword evidence="2 5" id="KW-0547">Nucleotide-binding</keyword>
<dbReference type="Gene3D" id="3.30.470.20">
    <property type="entry name" value="ATP-grasp fold, B domain"/>
    <property type="match status" value="1"/>
</dbReference>
<dbReference type="InterPro" id="IPR003135">
    <property type="entry name" value="ATP-grasp_carboxylate-amine"/>
</dbReference>
<dbReference type="RefSeq" id="WP_144726705.1">
    <property type="nucleotide sequence ID" value="NZ_CAWOWR010000076.1"/>
</dbReference>
<evidence type="ECO:0000313" key="8">
    <source>
        <dbReference type="EMBL" id="TVU72864.1"/>
    </source>
</evidence>
<gene>
    <name evidence="5 6" type="primary">purK</name>
    <name evidence="8" type="ORF">FQP86_04205</name>
</gene>
<keyword evidence="1 5" id="KW-0436">Ligase</keyword>
<dbReference type="GO" id="GO:0005524">
    <property type="term" value="F:ATP binding"/>
    <property type="evidence" value="ECO:0007669"/>
    <property type="project" value="UniProtKB-UniRule"/>
</dbReference>
<feature type="binding site" evidence="5">
    <location>
        <begin position="264"/>
        <end position="265"/>
    </location>
    <ligand>
        <name>ATP</name>
        <dbReference type="ChEBI" id="CHEBI:30616"/>
    </ligand>
</feature>
<feature type="binding site" evidence="5">
    <location>
        <position position="142"/>
    </location>
    <ligand>
        <name>ATP</name>
        <dbReference type="ChEBI" id="CHEBI:30616"/>
    </ligand>
</feature>
<dbReference type="Pfam" id="PF17769">
    <property type="entry name" value="PurK_C"/>
    <property type="match status" value="1"/>
</dbReference>
<evidence type="ECO:0000256" key="2">
    <source>
        <dbReference type="ARBA" id="ARBA00022741"/>
    </source>
</evidence>
<dbReference type="SUPFAM" id="SSF52440">
    <property type="entry name" value="PreATP-grasp domain"/>
    <property type="match status" value="1"/>
</dbReference>
<feature type="binding site" evidence="5">
    <location>
        <position position="102"/>
    </location>
    <ligand>
        <name>ATP</name>
        <dbReference type="ChEBI" id="CHEBI:30616"/>
    </ligand>
</feature>
<dbReference type="Pfam" id="PF22660">
    <property type="entry name" value="RS_preATP-grasp-like"/>
    <property type="match status" value="1"/>
</dbReference>
<dbReference type="PANTHER" id="PTHR11609">
    <property type="entry name" value="PURINE BIOSYNTHESIS PROTEIN 6/7, PUR6/7"/>
    <property type="match status" value="1"/>
</dbReference>
<dbReference type="NCBIfam" id="NF004679">
    <property type="entry name" value="PRK06019.1-5"/>
    <property type="match status" value="1"/>
</dbReference>
<dbReference type="GO" id="GO:0034028">
    <property type="term" value="F:5-(carboxyamino)imidazole ribonucleotide synthase activity"/>
    <property type="evidence" value="ECO:0007669"/>
    <property type="project" value="UniProtKB-UniRule"/>
</dbReference>
<dbReference type="Gene3D" id="3.30.1490.20">
    <property type="entry name" value="ATP-grasp fold, A domain"/>
    <property type="match status" value="1"/>
</dbReference>
<keyword evidence="9" id="KW-1185">Reference proteome</keyword>
<evidence type="ECO:0000256" key="5">
    <source>
        <dbReference type="HAMAP-Rule" id="MF_01928"/>
    </source>
</evidence>
<comment type="pathway">
    <text evidence="5 6">Purine metabolism; IMP biosynthesis via de novo pathway; 5-amino-1-(5-phospho-D-ribosyl)imidazole-4-carboxylate from 5-amino-1-(5-phospho-D-ribosyl)imidazole (N5-CAIR route): step 1/2.</text>
</comment>
<dbReference type="InterPro" id="IPR011054">
    <property type="entry name" value="Rudment_hybrid_motif"/>
</dbReference>
<sequence>MSQPFCFGIVGAGQLGRMLAQAGAALNARFTFLDPSDDPCGRAHGHHLKADWQDGAALAQLVSASDAITFEFENVPSDAVTTLAASRPTYPPAKALDTARDRWSEKSLFMRLGIEVPPLALVDNQADLDAGVATIGLPAVLKTRTLGYDGKGQKVLREMADVAGTFAELGNVPLILEGFIAFDHEVSVIAVRSRDGETRAWPLSRNEHRSGILHCATPLAEHPLQNVAEAAAFNVMHELDYVGVMAFEFFVVSDDAGQHRLLANEIAPRVHNSGHWSIEGAVTSQFENHLRAVANMPLGETSLLAPCAMLNIIGRMPARDAVLAVPGTRLHDYGKAPRAGRKIGHITVLAADTASLDARIAAVEALLVNDLGK</sequence>
<dbReference type="SUPFAM" id="SSF51246">
    <property type="entry name" value="Rudiment single hybrid motif"/>
    <property type="match status" value="1"/>
</dbReference>
<comment type="subunit">
    <text evidence="5 6">Homodimer.</text>
</comment>
<feature type="binding site" evidence="5">
    <location>
        <position position="208"/>
    </location>
    <ligand>
        <name>ATP</name>
        <dbReference type="ChEBI" id="CHEBI:30616"/>
    </ligand>
</feature>
<comment type="caution">
    <text evidence="8">The sequence shown here is derived from an EMBL/GenBank/DDBJ whole genome shotgun (WGS) entry which is preliminary data.</text>
</comment>
<evidence type="ECO:0000256" key="3">
    <source>
        <dbReference type="ARBA" id="ARBA00022755"/>
    </source>
</evidence>
<dbReference type="InterPro" id="IPR040686">
    <property type="entry name" value="PurK_C"/>
</dbReference>
<dbReference type="FunFam" id="3.30.1490.20:FF:000015">
    <property type="entry name" value="N5-carboxyaminoimidazole ribonucleotide synthase"/>
    <property type="match status" value="1"/>
</dbReference>
<dbReference type="InterPro" id="IPR013815">
    <property type="entry name" value="ATP_grasp_subdomain_1"/>
</dbReference>
<evidence type="ECO:0000256" key="4">
    <source>
        <dbReference type="ARBA" id="ARBA00022840"/>
    </source>
</evidence>
<evidence type="ECO:0000256" key="6">
    <source>
        <dbReference type="RuleBase" id="RU361200"/>
    </source>
</evidence>